<organism evidence="10">
    <name type="scientific">Brachypodium distachyon</name>
    <name type="common">Purple false brome</name>
    <name type="synonym">Trachynia distachya</name>
    <dbReference type="NCBI Taxonomy" id="15368"/>
    <lineage>
        <taxon>Eukaryota</taxon>
        <taxon>Viridiplantae</taxon>
        <taxon>Streptophyta</taxon>
        <taxon>Embryophyta</taxon>
        <taxon>Tracheophyta</taxon>
        <taxon>Spermatophyta</taxon>
        <taxon>Magnoliopsida</taxon>
        <taxon>Liliopsida</taxon>
        <taxon>Poales</taxon>
        <taxon>Poaceae</taxon>
        <taxon>BOP clade</taxon>
        <taxon>Pooideae</taxon>
        <taxon>Stipodae</taxon>
        <taxon>Brachypodieae</taxon>
        <taxon>Brachypodium</taxon>
    </lineage>
</organism>
<dbReference type="PANTHER" id="PTHR10687">
    <property type="entry name" value="SECRETORY CARRIER-ASSOCIATED MEMBRANE PROTEIN SCAMP"/>
    <property type="match status" value="1"/>
</dbReference>
<keyword evidence="4 8" id="KW-1133">Transmembrane helix</keyword>
<dbReference type="InParanoid" id="A0A0Q3RN03"/>
<dbReference type="PANTHER" id="PTHR10687:SF20">
    <property type="entry name" value="SECRETORY CARRIER-ASSOCIATED MEMBRANE PROTEIN"/>
    <property type="match status" value="1"/>
</dbReference>
<protein>
    <recommendedName>
        <fullName evidence="8">Secretory carrier-associated membrane protein</fullName>
        <shortName evidence="8">Secretory carrier membrane protein</shortName>
    </recommendedName>
</protein>
<keyword evidence="12" id="KW-1185">Reference proteome</keyword>
<sequence>MAGKWGQDNPFEEVEIEVNPFSHPRPTPLPPEPAVNFYNDIGAPANMPLDTKKDLKKKEKELLAKEAELNKREQEIKRREDALARAGVLIEPKNWPPFFPVIHVDISNDIPVHLQRLQYVAFASLLGLIICLFWNFICVTAVWISGDDAGPKIWFLAIIYFITGVPGAYFLWYRPLYRAMRKESAFRYGWFFMFYFFHICFCIFAAVAPSILFLGRSLAGIFQALSVIGYSATVGVFYFLGFTLFVLESLLSVWVMQKVYRYFRGSGKEAEMRPDAASRRPQF</sequence>
<evidence type="ECO:0000256" key="9">
    <source>
        <dbReference type="SAM" id="Coils"/>
    </source>
</evidence>
<feature type="transmembrane region" description="Helical" evidence="8">
    <location>
        <begin position="235"/>
        <end position="256"/>
    </location>
</feature>
<dbReference type="GO" id="GO:0015031">
    <property type="term" value="P:protein transport"/>
    <property type="evidence" value="ECO:0007669"/>
    <property type="project" value="InterPro"/>
</dbReference>
<feature type="transmembrane region" description="Helical" evidence="8">
    <location>
        <begin position="192"/>
        <end position="215"/>
    </location>
</feature>
<feature type="coiled-coil region" evidence="9">
    <location>
        <begin position="52"/>
        <end position="82"/>
    </location>
</feature>
<evidence type="ECO:0000256" key="1">
    <source>
        <dbReference type="ARBA" id="ARBA00004003"/>
    </source>
</evidence>
<reference evidence="10" key="2">
    <citation type="submission" date="2017-06" db="EMBL/GenBank/DDBJ databases">
        <title>WGS assembly of Brachypodium distachyon.</title>
        <authorList>
            <consortium name="The International Brachypodium Initiative"/>
            <person name="Lucas S."/>
            <person name="Harmon-Smith M."/>
            <person name="Lail K."/>
            <person name="Tice H."/>
            <person name="Grimwood J."/>
            <person name="Bruce D."/>
            <person name="Barry K."/>
            <person name="Shu S."/>
            <person name="Lindquist E."/>
            <person name="Wang M."/>
            <person name="Pitluck S."/>
            <person name="Vogel J.P."/>
            <person name="Garvin D.F."/>
            <person name="Mockler T.C."/>
            <person name="Schmutz J."/>
            <person name="Rokhsar D."/>
            <person name="Bevan M.W."/>
        </authorList>
    </citation>
    <scope>NUCLEOTIDE SEQUENCE</scope>
    <source>
        <strain evidence="10">Bd21</strain>
    </source>
</reference>
<comment type="similarity">
    <text evidence="2 8">Belongs to the SCAMP family.</text>
</comment>
<name>A0A0Q3RN03_BRADI</name>
<dbReference type="Pfam" id="PF04144">
    <property type="entry name" value="SCAMP"/>
    <property type="match status" value="1"/>
</dbReference>
<dbReference type="AlphaFoldDB" id="A0A0Q3RN03"/>
<comment type="function">
    <text evidence="1 8">Probably involved in membrane trafficking.</text>
</comment>
<dbReference type="GO" id="GO:0032588">
    <property type="term" value="C:trans-Golgi network membrane"/>
    <property type="evidence" value="ECO:0000318"/>
    <property type="project" value="GO_Central"/>
</dbReference>
<dbReference type="GO" id="GO:0055038">
    <property type="term" value="C:recycling endosome membrane"/>
    <property type="evidence" value="ECO:0000318"/>
    <property type="project" value="GO_Central"/>
</dbReference>
<dbReference type="InterPro" id="IPR007273">
    <property type="entry name" value="SCAMP"/>
</dbReference>
<evidence type="ECO:0000313" key="10">
    <source>
        <dbReference type="EMBL" id="KQK14330.1"/>
    </source>
</evidence>
<keyword evidence="3 8" id="KW-0812">Transmembrane</keyword>
<evidence type="ECO:0000256" key="7">
    <source>
        <dbReference type="ARBA" id="ARBA00023329"/>
    </source>
</evidence>
<dbReference type="OrthoDB" id="242866at2759"/>
<feature type="transmembrane region" description="Helical" evidence="8">
    <location>
        <begin position="119"/>
        <end position="146"/>
    </location>
</feature>
<gene>
    <name evidence="10" type="ORF">BRADI_1g15486v3</name>
</gene>
<evidence type="ECO:0000256" key="4">
    <source>
        <dbReference type="ARBA" id="ARBA00022989"/>
    </source>
</evidence>
<dbReference type="EnsemblPlants" id="KQK14330">
    <property type="protein sequence ID" value="KQK14330"/>
    <property type="gene ID" value="BRADI_1g15486v3"/>
</dbReference>
<evidence type="ECO:0000313" key="11">
    <source>
        <dbReference type="EnsemblPlants" id="KQK14330"/>
    </source>
</evidence>
<proteinExistence type="inferred from homology"/>
<keyword evidence="8" id="KW-1003">Cell membrane</keyword>
<dbReference type="Proteomes" id="UP000008810">
    <property type="component" value="Chromosome 1"/>
</dbReference>
<feature type="transmembrane region" description="Helical" evidence="8">
    <location>
        <begin position="152"/>
        <end position="172"/>
    </location>
</feature>
<evidence type="ECO:0000256" key="8">
    <source>
        <dbReference type="RuleBase" id="RU363122"/>
    </source>
</evidence>
<evidence type="ECO:0000256" key="3">
    <source>
        <dbReference type="ARBA" id="ARBA00022692"/>
    </source>
</evidence>
<evidence type="ECO:0000256" key="5">
    <source>
        <dbReference type="ARBA" id="ARBA00023054"/>
    </source>
</evidence>
<comment type="subcellular location">
    <subcellularLocation>
        <location evidence="8">Cell membrane</location>
        <topology evidence="8">Multi-pass membrane protein</topology>
    </subcellularLocation>
    <subcellularLocation>
        <location evidence="8">Cytoplasmic vesicle</location>
        <location evidence="8">Secretory vesicle membrane</location>
        <topology evidence="8">Multi-pass membrane protein</topology>
    </subcellularLocation>
</comment>
<dbReference type="Gramene" id="KQK14330">
    <property type="protein sequence ID" value="KQK14330"/>
    <property type="gene ID" value="BRADI_1g15486v3"/>
</dbReference>
<keyword evidence="5 9" id="KW-0175">Coiled coil</keyword>
<dbReference type="GO" id="GO:0005886">
    <property type="term" value="C:plasma membrane"/>
    <property type="evidence" value="ECO:0007669"/>
    <property type="project" value="UniProtKB-SubCell"/>
</dbReference>
<keyword evidence="8" id="KW-0813">Transport</keyword>
<reference evidence="10 11" key="1">
    <citation type="journal article" date="2010" name="Nature">
        <title>Genome sequencing and analysis of the model grass Brachypodium distachyon.</title>
        <authorList>
            <consortium name="International Brachypodium Initiative"/>
        </authorList>
    </citation>
    <scope>NUCLEOTIDE SEQUENCE [LARGE SCALE GENOMIC DNA]</scope>
    <source>
        <strain evidence="10 11">Bd21</strain>
    </source>
</reference>
<evidence type="ECO:0000313" key="12">
    <source>
        <dbReference type="Proteomes" id="UP000008810"/>
    </source>
</evidence>
<evidence type="ECO:0000256" key="2">
    <source>
        <dbReference type="ARBA" id="ARBA00010482"/>
    </source>
</evidence>
<dbReference type="GO" id="GO:0030658">
    <property type="term" value="C:transport vesicle membrane"/>
    <property type="evidence" value="ECO:0007669"/>
    <property type="project" value="UniProtKB-SubCell"/>
</dbReference>
<keyword evidence="6 8" id="KW-0472">Membrane</keyword>
<evidence type="ECO:0000256" key="6">
    <source>
        <dbReference type="ARBA" id="ARBA00023136"/>
    </source>
</evidence>
<dbReference type="EMBL" id="CM000880">
    <property type="protein sequence ID" value="KQK14330.1"/>
    <property type="molecule type" value="Genomic_DNA"/>
</dbReference>
<reference evidence="11" key="3">
    <citation type="submission" date="2018-08" db="UniProtKB">
        <authorList>
            <consortium name="EnsemblPlants"/>
        </authorList>
    </citation>
    <scope>IDENTIFICATION</scope>
    <source>
        <strain evidence="11">cv. Bd21</strain>
    </source>
</reference>
<accession>A0A0Q3RN03</accession>
<dbReference type="ExpressionAtlas" id="A0A0Q3RN03">
    <property type="expression patterns" value="baseline"/>
</dbReference>
<keyword evidence="7 8" id="KW-0968">Cytoplasmic vesicle</keyword>